<comment type="caution">
    <text evidence="2">The sequence shown here is derived from an EMBL/GenBank/DDBJ whole genome shotgun (WGS) entry which is preliminary data.</text>
</comment>
<reference evidence="2 3" key="1">
    <citation type="submission" date="2019-10" db="EMBL/GenBank/DDBJ databases">
        <title>Epibacterium sp. nov., isolated from seawater.</title>
        <authorList>
            <person name="Zhang X."/>
            <person name="Li N."/>
        </authorList>
    </citation>
    <scope>NUCLEOTIDE SEQUENCE [LARGE SCALE GENOMIC DNA]</scope>
    <source>
        <strain evidence="2 3">SM1979</strain>
    </source>
</reference>
<accession>A0A843YDY7</accession>
<gene>
    <name evidence="2" type="ORF">GFB49_14170</name>
</gene>
<keyword evidence="2" id="KW-0808">Transferase</keyword>
<dbReference type="EMBL" id="WIBF01000009">
    <property type="protein sequence ID" value="MQQ09610.1"/>
    <property type="molecule type" value="Genomic_DNA"/>
</dbReference>
<name>A0A843YDY7_9RHOB</name>
<dbReference type="Proteomes" id="UP000444174">
    <property type="component" value="Unassembled WGS sequence"/>
</dbReference>
<dbReference type="Gene3D" id="3.90.550.60">
    <property type="match status" value="1"/>
</dbReference>
<dbReference type="Pfam" id="PF17994">
    <property type="entry name" value="Glft2_N"/>
    <property type="match status" value="1"/>
</dbReference>
<dbReference type="AlphaFoldDB" id="A0A843YDY7"/>
<keyword evidence="3" id="KW-1185">Reference proteome</keyword>
<dbReference type="InterPro" id="IPR040492">
    <property type="entry name" value="GlfT2_N"/>
</dbReference>
<organism evidence="2 3">
    <name type="scientific">Tritonibacter litoralis</name>
    <dbReference type="NCBI Taxonomy" id="2662264"/>
    <lineage>
        <taxon>Bacteria</taxon>
        <taxon>Pseudomonadati</taxon>
        <taxon>Pseudomonadota</taxon>
        <taxon>Alphaproteobacteria</taxon>
        <taxon>Rhodobacterales</taxon>
        <taxon>Paracoccaceae</taxon>
        <taxon>Tritonibacter</taxon>
    </lineage>
</organism>
<evidence type="ECO:0000313" key="2">
    <source>
        <dbReference type="EMBL" id="MQQ09610.1"/>
    </source>
</evidence>
<sequence length="590" mass="66749">MITLQNFLAPEPGICTEQSLYHREQGVVGFSYDSGAYVIPRSSRLSFKTYFNIFNLDSWRDCALDGLFLELNGTGEVELQVTHSPTGRSDEVVHRTVVTLQPDTPYVVDLSRFHGAGGVLSLSLTAIGDQVRLHAARFATQSPPDTLPDLTVSITTFKREAEVQETVARLQAFLQSFPLADHIRVQVVDNGQSAEISKSDHVTPYPNRNLGGAGGFARGLLEAEAAGASHCLFMDDDASFHMENIARTYMMLAFARDPKTAVAGAMINTTNKWAIWESGAWFDGACRPLWGGTNLRSSAQMMRMQHAVNDPKPATLYGGWWFFAFPIAAVKHYPFPFFVRGDDISFSIANDFHIQTLNGVVSFQDDFTEKESAQTLYLDLRNHIHHHLVFDSLSRSPLGTAKVPLRFILRSLLRMHYSTAEVQLMAWRDVMSGPEFFDKNIDMSARRGDIKELAADEAWQPIETQPQERRFRNIGRLPRSWRTRLGLLTLNGHLIPFWSRIGSRITLEIKHRGLVYHALGASQVTFVNTNRDKAYTRNHDKRRFFRIVKEAISLTREFCRNYDAIKAAHRKGYAEMASKSYWEKTLDTSE</sequence>
<evidence type="ECO:0000259" key="1">
    <source>
        <dbReference type="Pfam" id="PF17994"/>
    </source>
</evidence>
<dbReference type="RefSeq" id="WP_153216586.1">
    <property type="nucleotide sequence ID" value="NZ_WIBF01000009.1"/>
</dbReference>
<dbReference type="GO" id="GO:0016740">
    <property type="term" value="F:transferase activity"/>
    <property type="evidence" value="ECO:0007669"/>
    <property type="project" value="UniProtKB-KW"/>
</dbReference>
<dbReference type="SUPFAM" id="SSF53448">
    <property type="entry name" value="Nucleotide-diphospho-sugar transferases"/>
    <property type="match status" value="1"/>
</dbReference>
<evidence type="ECO:0000313" key="3">
    <source>
        <dbReference type="Proteomes" id="UP000444174"/>
    </source>
</evidence>
<dbReference type="InterPro" id="IPR029044">
    <property type="entry name" value="Nucleotide-diphossugar_trans"/>
</dbReference>
<feature type="domain" description="Galactofuranosyltransferase GlfT2 N-terminal" evidence="1">
    <location>
        <begin position="36"/>
        <end position="139"/>
    </location>
</feature>
<proteinExistence type="predicted"/>
<protein>
    <submittedName>
        <fullName evidence="2">Glycosyltransferase</fullName>
    </submittedName>
</protein>